<dbReference type="AlphaFoldDB" id="A0A8J4PSM4"/>
<evidence type="ECO:0000256" key="3">
    <source>
        <dbReference type="RuleBase" id="RU000363"/>
    </source>
</evidence>
<dbReference type="InterPro" id="IPR036291">
    <property type="entry name" value="NAD(P)-bd_dom_sf"/>
</dbReference>
<evidence type="ECO:0000313" key="5">
    <source>
        <dbReference type="Proteomes" id="UP000695562"/>
    </source>
</evidence>
<organism evidence="4 5">
    <name type="scientific">Polysphondylium violaceum</name>
    <dbReference type="NCBI Taxonomy" id="133409"/>
    <lineage>
        <taxon>Eukaryota</taxon>
        <taxon>Amoebozoa</taxon>
        <taxon>Evosea</taxon>
        <taxon>Eumycetozoa</taxon>
        <taxon>Dictyostelia</taxon>
        <taxon>Dictyosteliales</taxon>
        <taxon>Dictyosteliaceae</taxon>
        <taxon>Polysphondylium</taxon>
    </lineage>
</organism>
<accession>A0A8J4PSM4</accession>
<dbReference type="PRINTS" id="PR00081">
    <property type="entry name" value="GDHRDH"/>
</dbReference>
<sequence length="287" mass="31805">MEKNVWYVTGASRGIGLSLVKRLIQKGYYVGATTRNIDRLIENLGSLYNPDQVLPLCVDLKCEKSVIQSILQTIQKFDKIDVVVNNSGFGSHGTVECLSDEEARSQFDINFFGTLNVIRNVLPFLRTNTSSMYGPRIINISSICGFYGGFSAAGLYSSTKFAIDGLTQSLANEVRPLGIFATCVLPGVFRSPFLDDSTFLVSKKTIPEYEYVNNTLSSLKSTHNNQQGDPEKLVDILLLVSKDKNPPVTLPIGPDSYELIEKRINEIKGDIEKYKDLATSTNFSFEA</sequence>
<evidence type="ECO:0000256" key="1">
    <source>
        <dbReference type="ARBA" id="ARBA00006484"/>
    </source>
</evidence>
<gene>
    <name evidence="4" type="ORF">CYY_006002</name>
</gene>
<dbReference type="InterPro" id="IPR002347">
    <property type="entry name" value="SDR_fam"/>
</dbReference>
<dbReference type="OrthoDB" id="13950at2759"/>
<reference evidence="4" key="1">
    <citation type="submission" date="2020-01" db="EMBL/GenBank/DDBJ databases">
        <title>Development of genomics and gene disruption for Polysphondylium violaceum indicates a role for the polyketide synthase stlB in stalk morphogenesis.</title>
        <authorList>
            <person name="Narita B."/>
            <person name="Kawabe Y."/>
            <person name="Kin K."/>
            <person name="Saito T."/>
            <person name="Gibbs R."/>
            <person name="Kuspa A."/>
            <person name="Muzny D."/>
            <person name="Queller D."/>
            <person name="Richards S."/>
            <person name="Strassman J."/>
            <person name="Sucgang R."/>
            <person name="Worley K."/>
            <person name="Schaap P."/>
        </authorList>
    </citation>
    <scope>NUCLEOTIDE SEQUENCE</scope>
    <source>
        <strain evidence="4">QSvi11</strain>
    </source>
</reference>
<keyword evidence="2" id="KW-0560">Oxidoreductase</keyword>
<evidence type="ECO:0008006" key="6">
    <source>
        <dbReference type="Google" id="ProtNLM"/>
    </source>
</evidence>
<dbReference type="InterPro" id="IPR020904">
    <property type="entry name" value="Sc_DH/Rdtase_CS"/>
</dbReference>
<comment type="caution">
    <text evidence="4">The sequence shown here is derived from an EMBL/GenBank/DDBJ whole genome shotgun (WGS) entry which is preliminary data.</text>
</comment>
<dbReference type="PANTHER" id="PTHR43976:SF16">
    <property type="entry name" value="SHORT-CHAIN DEHYDROGENASE_REDUCTASE FAMILY PROTEIN"/>
    <property type="match status" value="1"/>
</dbReference>
<dbReference type="Proteomes" id="UP000695562">
    <property type="component" value="Unassembled WGS sequence"/>
</dbReference>
<protein>
    <recommendedName>
        <fullName evidence="6">Short-chain dehydrogenase/reductase family protein</fullName>
    </recommendedName>
</protein>
<dbReference type="EMBL" id="AJWJ01000257">
    <property type="protein sequence ID" value="KAF2072697.1"/>
    <property type="molecule type" value="Genomic_DNA"/>
</dbReference>
<dbReference type="PANTHER" id="PTHR43976">
    <property type="entry name" value="SHORT CHAIN DEHYDROGENASE"/>
    <property type="match status" value="1"/>
</dbReference>
<dbReference type="GO" id="GO:0016491">
    <property type="term" value="F:oxidoreductase activity"/>
    <property type="evidence" value="ECO:0007669"/>
    <property type="project" value="UniProtKB-KW"/>
</dbReference>
<dbReference type="Gene3D" id="3.40.50.720">
    <property type="entry name" value="NAD(P)-binding Rossmann-like Domain"/>
    <property type="match status" value="1"/>
</dbReference>
<dbReference type="PRINTS" id="PR00080">
    <property type="entry name" value="SDRFAMILY"/>
</dbReference>
<dbReference type="PROSITE" id="PS00061">
    <property type="entry name" value="ADH_SHORT"/>
    <property type="match status" value="1"/>
</dbReference>
<comment type="similarity">
    <text evidence="1 3">Belongs to the short-chain dehydrogenases/reductases (SDR) family.</text>
</comment>
<keyword evidence="5" id="KW-1185">Reference proteome</keyword>
<dbReference type="InterPro" id="IPR051911">
    <property type="entry name" value="SDR_oxidoreductase"/>
</dbReference>
<dbReference type="Pfam" id="PF00106">
    <property type="entry name" value="adh_short"/>
    <property type="match status" value="1"/>
</dbReference>
<dbReference type="CDD" id="cd05374">
    <property type="entry name" value="17beta-HSD-like_SDR_c"/>
    <property type="match status" value="1"/>
</dbReference>
<evidence type="ECO:0000256" key="2">
    <source>
        <dbReference type="ARBA" id="ARBA00023002"/>
    </source>
</evidence>
<name>A0A8J4PSM4_9MYCE</name>
<dbReference type="SUPFAM" id="SSF51735">
    <property type="entry name" value="NAD(P)-binding Rossmann-fold domains"/>
    <property type="match status" value="1"/>
</dbReference>
<evidence type="ECO:0000313" key="4">
    <source>
        <dbReference type="EMBL" id="KAF2072697.1"/>
    </source>
</evidence>
<proteinExistence type="inferred from homology"/>